<dbReference type="GO" id="GO:0008270">
    <property type="term" value="F:zinc ion binding"/>
    <property type="evidence" value="ECO:0007669"/>
    <property type="project" value="InterPro"/>
</dbReference>
<dbReference type="PROSITE" id="PS00463">
    <property type="entry name" value="ZN2_CY6_FUNGAL_1"/>
    <property type="match status" value="1"/>
</dbReference>
<evidence type="ECO:0000313" key="5">
    <source>
        <dbReference type="Proteomes" id="UP000800094"/>
    </source>
</evidence>
<dbReference type="InterPro" id="IPR036864">
    <property type="entry name" value="Zn2-C6_fun-type_DNA-bd_sf"/>
</dbReference>
<feature type="region of interest" description="Disordered" evidence="2">
    <location>
        <begin position="42"/>
        <end position="103"/>
    </location>
</feature>
<proteinExistence type="predicted"/>
<sequence>MPRLGSKKSRSGCQQCKIRRVKCDENRPCSNCARYNAECSLLHTPSPGPRATQVEVGRTPSHANGAASHPSTPSNGASNSPTPPSDATVNDIRPPPAPADLATGGWMEDLELMHHYTAHAFLTMPGVEQAKQIWGYAVPQEAFKHRFLMHTILAFSSNHLAHINPSRSHHYRLLASTHQAAALTGLNTNLSVGNLNPENCHALFAGASLVTLNAFADADAHSLNALLDIFQLLRGMNMILSTTEPFIEKGPLSVILKPLPTPPKPSPLISSFLVDVQAAAYRSHPTCPDERTRIAADLLGGALQHGIEYSGHPALRAVFLWPIRLENEYIDALKARTEPSVINLFRQYCRILEYAGTDWWFLSGWRNVSQQILLQS</sequence>
<dbReference type="GO" id="GO:0001228">
    <property type="term" value="F:DNA-binding transcription activator activity, RNA polymerase II-specific"/>
    <property type="evidence" value="ECO:0007669"/>
    <property type="project" value="TreeGrafter"/>
</dbReference>
<dbReference type="CDD" id="cd00067">
    <property type="entry name" value="GAL4"/>
    <property type="match status" value="1"/>
</dbReference>
<accession>A0A6A6IMK6</accession>
<organism evidence="4 5">
    <name type="scientific">Trematosphaeria pertusa</name>
    <dbReference type="NCBI Taxonomy" id="390896"/>
    <lineage>
        <taxon>Eukaryota</taxon>
        <taxon>Fungi</taxon>
        <taxon>Dikarya</taxon>
        <taxon>Ascomycota</taxon>
        <taxon>Pezizomycotina</taxon>
        <taxon>Dothideomycetes</taxon>
        <taxon>Pleosporomycetidae</taxon>
        <taxon>Pleosporales</taxon>
        <taxon>Massarineae</taxon>
        <taxon>Trematosphaeriaceae</taxon>
        <taxon>Trematosphaeria</taxon>
    </lineage>
</organism>
<dbReference type="InterPro" id="IPR021858">
    <property type="entry name" value="Fun_TF"/>
</dbReference>
<name>A0A6A6IMK6_9PLEO</name>
<dbReference type="PANTHER" id="PTHR47784">
    <property type="entry name" value="STEROL UPTAKE CONTROL PROTEIN 2"/>
    <property type="match status" value="1"/>
</dbReference>
<gene>
    <name evidence="4" type="ORF">BU26DRAFT_563269</name>
</gene>
<dbReference type="OrthoDB" id="3546279at2759"/>
<dbReference type="InterPro" id="IPR001138">
    <property type="entry name" value="Zn2Cys6_DnaBD"/>
</dbReference>
<dbReference type="PANTHER" id="PTHR47784:SF5">
    <property type="entry name" value="STEROL UPTAKE CONTROL PROTEIN 2"/>
    <property type="match status" value="1"/>
</dbReference>
<dbReference type="RefSeq" id="XP_033686332.1">
    <property type="nucleotide sequence ID" value="XM_033833141.1"/>
</dbReference>
<dbReference type="Pfam" id="PF11951">
    <property type="entry name" value="Fungal_trans_2"/>
    <property type="match status" value="1"/>
</dbReference>
<evidence type="ECO:0000313" key="4">
    <source>
        <dbReference type="EMBL" id="KAF2251328.1"/>
    </source>
</evidence>
<dbReference type="SMART" id="SM00066">
    <property type="entry name" value="GAL4"/>
    <property type="match status" value="1"/>
</dbReference>
<dbReference type="Pfam" id="PF00172">
    <property type="entry name" value="Zn_clus"/>
    <property type="match status" value="1"/>
</dbReference>
<keyword evidence="1" id="KW-0539">Nucleus</keyword>
<feature type="domain" description="Zn(2)-C6 fungal-type" evidence="3">
    <location>
        <begin position="12"/>
        <end position="41"/>
    </location>
</feature>
<dbReference type="PROSITE" id="PS50048">
    <property type="entry name" value="ZN2_CY6_FUNGAL_2"/>
    <property type="match status" value="1"/>
</dbReference>
<dbReference type="GeneID" id="54586471"/>
<protein>
    <recommendedName>
        <fullName evidence="3">Zn(2)-C6 fungal-type domain-containing protein</fullName>
    </recommendedName>
</protein>
<evidence type="ECO:0000256" key="1">
    <source>
        <dbReference type="ARBA" id="ARBA00023242"/>
    </source>
</evidence>
<dbReference type="Gene3D" id="4.10.240.10">
    <property type="entry name" value="Zn(2)-C6 fungal-type DNA-binding domain"/>
    <property type="match status" value="1"/>
</dbReference>
<dbReference type="Proteomes" id="UP000800094">
    <property type="component" value="Unassembled WGS sequence"/>
</dbReference>
<feature type="compositionally biased region" description="Polar residues" evidence="2">
    <location>
        <begin position="69"/>
        <end position="88"/>
    </location>
</feature>
<dbReference type="EMBL" id="ML987193">
    <property type="protein sequence ID" value="KAF2251328.1"/>
    <property type="molecule type" value="Genomic_DNA"/>
</dbReference>
<reference evidence="4" key="1">
    <citation type="journal article" date="2020" name="Stud. Mycol.">
        <title>101 Dothideomycetes genomes: a test case for predicting lifestyles and emergence of pathogens.</title>
        <authorList>
            <person name="Haridas S."/>
            <person name="Albert R."/>
            <person name="Binder M."/>
            <person name="Bloem J."/>
            <person name="Labutti K."/>
            <person name="Salamov A."/>
            <person name="Andreopoulos B."/>
            <person name="Baker S."/>
            <person name="Barry K."/>
            <person name="Bills G."/>
            <person name="Bluhm B."/>
            <person name="Cannon C."/>
            <person name="Castanera R."/>
            <person name="Culley D."/>
            <person name="Daum C."/>
            <person name="Ezra D."/>
            <person name="Gonzalez J."/>
            <person name="Henrissat B."/>
            <person name="Kuo A."/>
            <person name="Liang C."/>
            <person name="Lipzen A."/>
            <person name="Lutzoni F."/>
            <person name="Magnuson J."/>
            <person name="Mondo S."/>
            <person name="Nolan M."/>
            <person name="Ohm R."/>
            <person name="Pangilinan J."/>
            <person name="Park H.-J."/>
            <person name="Ramirez L."/>
            <person name="Alfaro M."/>
            <person name="Sun H."/>
            <person name="Tritt A."/>
            <person name="Yoshinaga Y."/>
            <person name="Zwiers L.-H."/>
            <person name="Turgeon B."/>
            <person name="Goodwin S."/>
            <person name="Spatafora J."/>
            <person name="Crous P."/>
            <person name="Grigoriev I."/>
        </authorList>
    </citation>
    <scope>NUCLEOTIDE SEQUENCE</scope>
    <source>
        <strain evidence="4">CBS 122368</strain>
    </source>
</reference>
<keyword evidence="5" id="KW-1185">Reference proteome</keyword>
<dbReference type="SUPFAM" id="SSF57701">
    <property type="entry name" value="Zn2/Cys6 DNA-binding domain"/>
    <property type="match status" value="1"/>
</dbReference>
<dbReference type="InterPro" id="IPR053157">
    <property type="entry name" value="Sterol_Uptake_Regulator"/>
</dbReference>
<evidence type="ECO:0000256" key="2">
    <source>
        <dbReference type="SAM" id="MobiDB-lite"/>
    </source>
</evidence>
<dbReference type="AlphaFoldDB" id="A0A6A6IMK6"/>
<evidence type="ECO:0000259" key="3">
    <source>
        <dbReference type="PROSITE" id="PS50048"/>
    </source>
</evidence>